<reference evidence="1" key="1">
    <citation type="submission" date="2021-04" db="EMBL/GenBank/DDBJ databases">
        <authorList>
            <person name="Tunstrom K."/>
        </authorList>
    </citation>
    <scope>NUCLEOTIDE SEQUENCE</scope>
</reference>
<evidence type="ECO:0000313" key="1">
    <source>
        <dbReference type="EMBL" id="CAG4952813.1"/>
    </source>
</evidence>
<accession>A0A8S3WDC0</accession>
<dbReference type="OrthoDB" id="7483379at2759"/>
<gene>
    <name evidence="1" type="ORF">PAPOLLO_LOCUS4720</name>
</gene>
<sequence length="154" mass="17707">MDNFQTAVVTCTTIGELYGDTSEHDDNGVLERLKQLVKNNFPEGWREWKVARLSKEDTVGANPDPQLLNKLRYALPTIGIATAFKPEATFLSERPYRDYKAKMLDWAFCRALIMSPSALANLIRGSATQTMILLQKYRIVYILCWYRDKKARIN</sequence>
<protein>
    <submittedName>
        <fullName evidence="1">(apollo) hypothetical protein</fullName>
    </submittedName>
</protein>
<name>A0A8S3WDC0_PARAO</name>
<evidence type="ECO:0000313" key="2">
    <source>
        <dbReference type="Proteomes" id="UP000691718"/>
    </source>
</evidence>
<organism evidence="1 2">
    <name type="scientific">Parnassius apollo</name>
    <name type="common">Apollo butterfly</name>
    <name type="synonym">Papilio apollo</name>
    <dbReference type="NCBI Taxonomy" id="110799"/>
    <lineage>
        <taxon>Eukaryota</taxon>
        <taxon>Metazoa</taxon>
        <taxon>Ecdysozoa</taxon>
        <taxon>Arthropoda</taxon>
        <taxon>Hexapoda</taxon>
        <taxon>Insecta</taxon>
        <taxon>Pterygota</taxon>
        <taxon>Neoptera</taxon>
        <taxon>Endopterygota</taxon>
        <taxon>Lepidoptera</taxon>
        <taxon>Glossata</taxon>
        <taxon>Ditrysia</taxon>
        <taxon>Papilionoidea</taxon>
        <taxon>Papilionidae</taxon>
        <taxon>Parnassiinae</taxon>
        <taxon>Parnassini</taxon>
        <taxon>Parnassius</taxon>
        <taxon>Parnassius</taxon>
    </lineage>
</organism>
<dbReference type="AlphaFoldDB" id="A0A8S3WDC0"/>
<keyword evidence="2" id="KW-1185">Reference proteome</keyword>
<dbReference type="EMBL" id="CAJQZP010000287">
    <property type="protein sequence ID" value="CAG4952813.1"/>
    <property type="molecule type" value="Genomic_DNA"/>
</dbReference>
<proteinExistence type="predicted"/>
<dbReference type="Proteomes" id="UP000691718">
    <property type="component" value="Unassembled WGS sequence"/>
</dbReference>
<comment type="caution">
    <text evidence="1">The sequence shown here is derived from an EMBL/GenBank/DDBJ whole genome shotgun (WGS) entry which is preliminary data.</text>
</comment>